<feature type="transmembrane region" description="Helical" evidence="1">
    <location>
        <begin position="13"/>
        <end position="31"/>
    </location>
</feature>
<accession>A0A9X1QVE9</accession>
<name>A0A9X1QVE9_9FLAO</name>
<dbReference type="GO" id="GO:0016020">
    <property type="term" value="C:membrane"/>
    <property type="evidence" value="ECO:0007669"/>
    <property type="project" value="InterPro"/>
</dbReference>
<proteinExistence type="predicted"/>
<dbReference type="EMBL" id="JAIRBA010000014">
    <property type="protein sequence ID" value="MCG2419055.1"/>
    <property type="molecule type" value="Genomic_DNA"/>
</dbReference>
<dbReference type="NCBIfam" id="NF037968">
    <property type="entry name" value="SemiSWEET_2"/>
    <property type="match status" value="1"/>
</dbReference>
<dbReference type="InterPro" id="IPR047662">
    <property type="entry name" value="SemiSWEET"/>
</dbReference>
<evidence type="ECO:0000313" key="3">
    <source>
        <dbReference type="Proteomes" id="UP001139461"/>
    </source>
</evidence>
<dbReference type="GO" id="GO:0051119">
    <property type="term" value="F:sugar transmembrane transporter activity"/>
    <property type="evidence" value="ECO:0007669"/>
    <property type="project" value="InterPro"/>
</dbReference>
<dbReference type="AlphaFoldDB" id="A0A9X1QVE9"/>
<comment type="caution">
    <text evidence="2">The sequence shown here is derived from an EMBL/GenBank/DDBJ whole genome shotgun (WGS) entry which is preliminary data.</text>
</comment>
<keyword evidence="1" id="KW-1133">Transmembrane helix</keyword>
<dbReference type="InterPro" id="IPR004316">
    <property type="entry name" value="SWEET_rpt"/>
</dbReference>
<gene>
    <name evidence="2" type="ORF">K8089_08470</name>
</gene>
<dbReference type="Gene3D" id="1.20.1280.290">
    <property type="match status" value="1"/>
</dbReference>
<keyword evidence="1" id="KW-0812">Transmembrane</keyword>
<evidence type="ECO:0000313" key="2">
    <source>
        <dbReference type="EMBL" id="MCG2419055.1"/>
    </source>
</evidence>
<keyword evidence="1" id="KW-0472">Membrane</keyword>
<dbReference type="RefSeq" id="WP_237602844.1">
    <property type="nucleotide sequence ID" value="NZ_JAIRBA010000014.1"/>
</dbReference>
<reference evidence="2" key="1">
    <citation type="submission" date="2021-09" db="EMBL/GenBank/DDBJ databases">
        <title>Genome of Aequorivita sp. strain F47161.</title>
        <authorList>
            <person name="Wang Y."/>
        </authorList>
    </citation>
    <scope>NUCLEOTIDE SEQUENCE</scope>
    <source>
        <strain evidence="2">F47161</strain>
    </source>
</reference>
<dbReference type="Pfam" id="PF03083">
    <property type="entry name" value="MtN3_slv"/>
    <property type="match status" value="1"/>
</dbReference>
<dbReference type="Proteomes" id="UP001139461">
    <property type="component" value="Unassembled WGS sequence"/>
</dbReference>
<feature type="transmembrane region" description="Helical" evidence="1">
    <location>
        <begin position="69"/>
        <end position="90"/>
    </location>
</feature>
<feature type="transmembrane region" description="Helical" evidence="1">
    <location>
        <begin position="43"/>
        <end position="63"/>
    </location>
</feature>
<protein>
    <submittedName>
        <fullName evidence="2">SemiSWEET transporter</fullName>
    </submittedName>
</protein>
<evidence type="ECO:0000256" key="1">
    <source>
        <dbReference type="SAM" id="Phobius"/>
    </source>
</evidence>
<sequence length="94" mass="10650">MEIQKETMDIEQLIGYLSGILTTIAVLPQIIKSWKTKKIADISPVMFTILILGVGLWTVYGILKNDIPIILFNGISFLLNISMLVMLILYKRPK</sequence>
<keyword evidence="3" id="KW-1185">Reference proteome</keyword>
<organism evidence="2 3">
    <name type="scientific">Aequorivita vitellina</name>
    <dbReference type="NCBI Taxonomy" id="2874475"/>
    <lineage>
        <taxon>Bacteria</taxon>
        <taxon>Pseudomonadati</taxon>
        <taxon>Bacteroidota</taxon>
        <taxon>Flavobacteriia</taxon>
        <taxon>Flavobacteriales</taxon>
        <taxon>Flavobacteriaceae</taxon>
        <taxon>Aequorivita</taxon>
    </lineage>
</organism>